<keyword evidence="2" id="KW-1185">Reference proteome</keyword>
<proteinExistence type="predicted"/>
<dbReference type="EMBL" id="MU002231">
    <property type="protein sequence ID" value="KAF2788274.1"/>
    <property type="molecule type" value="Genomic_DNA"/>
</dbReference>
<evidence type="ECO:0000313" key="2">
    <source>
        <dbReference type="Proteomes" id="UP000799757"/>
    </source>
</evidence>
<gene>
    <name evidence="1" type="ORF">K505DRAFT_195814</name>
</gene>
<feature type="non-terminal residue" evidence="1">
    <location>
        <position position="71"/>
    </location>
</feature>
<name>A0A6A6WWK6_9PLEO</name>
<feature type="non-terminal residue" evidence="1">
    <location>
        <position position="1"/>
    </location>
</feature>
<organism evidence="1 2">
    <name type="scientific">Melanomma pulvis-pyrius CBS 109.77</name>
    <dbReference type="NCBI Taxonomy" id="1314802"/>
    <lineage>
        <taxon>Eukaryota</taxon>
        <taxon>Fungi</taxon>
        <taxon>Dikarya</taxon>
        <taxon>Ascomycota</taxon>
        <taxon>Pezizomycotina</taxon>
        <taxon>Dothideomycetes</taxon>
        <taxon>Pleosporomycetidae</taxon>
        <taxon>Pleosporales</taxon>
        <taxon>Melanommataceae</taxon>
        <taxon>Melanomma</taxon>
    </lineage>
</organism>
<protein>
    <submittedName>
        <fullName evidence="1">Uncharacterized protein</fullName>
    </submittedName>
</protein>
<accession>A0A6A6WWK6</accession>
<dbReference type="Proteomes" id="UP000799757">
    <property type="component" value="Unassembled WGS sequence"/>
</dbReference>
<sequence>NLVLALKALPVARRLPSHHGETNLSRDLARLSDHVDTSHFDLERISPLFEAVLRKETDTIIWGEVYKLVAD</sequence>
<dbReference type="AlphaFoldDB" id="A0A6A6WWK6"/>
<evidence type="ECO:0000313" key="1">
    <source>
        <dbReference type="EMBL" id="KAF2788274.1"/>
    </source>
</evidence>
<reference evidence="1" key="1">
    <citation type="journal article" date="2020" name="Stud. Mycol.">
        <title>101 Dothideomycetes genomes: a test case for predicting lifestyles and emergence of pathogens.</title>
        <authorList>
            <person name="Haridas S."/>
            <person name="Albert R."/>
            <person name="Binder M."/>
            <person name="Bloem J."/>
            <person name="Labutti K."/>
            <person name="Salamov A."/>
            <person name="Andreopoulos B."/>
            <person name="Baker S."/>
            <person name="Barry K."/>
            <person name="Bills G."/>
            <person name="Bluhm B."/>
            <person name="Cannon C."/>
            <person name="Castanera R."/>
            <person name="Culley D."/>
            <person name="Daum C."/>
            <person name="Ezra D."/>
            <person name="Gonzalez J."/>
            <person name="Henrissat B."/>
            <person name="Kuo A."/>
            <person name="Liang C."/>
            <person name="Lipzen A."/>
            <person name="Lutzoni F."/>
            <person name="Magnuson J."/>
            <person name="Mondo S."/>
            <person name="Nolan M."/>
            <person name="Ohm R."/>
            <person name="Pangilinan J."/>
            <person name="Park H.-J."/>
            <person name="Ramirez L."/>
            <person name="Alfaro M."/>
            <person name="Sun H."/>
            <person name="Tritt A."/>
            <person name="Yoshinaga Y."/>
            <person name="Zwiers L.-H."/>
            <person name="Turgeon B."/>
            <person name="Goodwin S."/>
            <person name="Spatafora J."/>
            <person name="Crous P."/>
            <person name="Grigoriev I."/>
        </authorList>
    </citation>
    <scope>NUCLEOTIDE SEQUENCE</scope>
    <source>
        <strain evidence="1">CBS 109.77</strain>
    </source>
</reference>
<dbReference type="OrthoDB" id="5412283at2759"/>